<reference evidence="2" key="1">
    <citation type="submission" date="2018-12" db="EMBL/GenBank/DDBJ databases">
        <title>Tengunoibacter tsumagoiensis gen. nov., sp. nov., Dictyobacter kobayashii sp. nov., D. alpinus sp. nov., and D. joshuensis sp. nov. and description of Dictyobacteraceae fam. nov. within the order Ktedonobacterales isolated from Tengu-no-mugimeshi.</title>
        <authorList>
            <person name="Wang C.M."/>
            <person name="Zheng Y."/>
            <person name="Sakai Y."/>
            <person name="Toyoda A."/>
            <person name="Minakuchi Y."/>
            <person name="Abe K."/>
            <person name="Yokota A."/>
            <person name="Yabe S."/>
        </authorList>
    </citation>
    <scope>NUCLEOTIDE SEQUENCE [LARGE SCALE GENOMIC DNA]</scope>
    <source>
        <strain evidence="2">Uno3</strain>
    </source>
</reference>
<sequence>MYTFSQEALERPLRTMQAAKLIQAQAQTISHATAAANDNELIVAVIQPDLTFGGVWTLARERFVHQALLVEDEQGWSLTFSPHTSVSDILDRCHTLSELARRRYELLRRRAQRQ</sequence>
<comment type="caution">
    <text evidence="1">The sequence shown here is derived from an EMBL/GenBank/DDBJ whole genome shotgun (WGS) entry which is preliminary data.</text>
</comment>
<organism evidence="1 2">
    <name type="scientific">Tengunoibacter tsumagoiensis</name>
    <dbReference type="NCBI Taxonomy" id="2014871"/>
    <lineage>
        <taxon>Bacteria</taxon>
        <taxon>Bacillati</taxon>
        <taxon>Chloroflexota</taxon>
        <taxon>Ktedonobacteria</taxon>
        <taxon>Ktedonobacterales</taxon>
        <taxon>Dictyobacteraceae</taxon>
        <taxon>Tengunoibacter</taxon>
    </lineage>
</organism>
<gene>
    <name evidence="1" type="ORF">KTT_22870</name>
</gene>
<accession>A0A401ZZX6</accession>
<dbReference type="OrthoDB" id="9961004at2"/>
<dbReference type="AlphaFoldDB" id="A0A401ZZX6"/>
<name>A0A401ZZX6_9CHLR</name>
<evidence type="ECO:0000313" key="1">
    <source>
        <dbReference type="EMBL" id="GCE12428.1"/>
    </source>
</evidence>
<proteinExistence type="predicted"/>
<dbReference type="RefSeq" id="WP_126580054.1">
    <property type="nucleotide sequence ID" value="NZ_BIFR01000001.1"/>
</dbReference>
<protein>
    <submittedName>
        <fullName evidence="1">Uncharacterized protein</fullName>
    </submittedName>
</protein>
<keyword evidence="2" id="KW-1185">Reference proteome</keyword>
<dbReference type="Proteomes" id="UP000287352">
    <property type="component" value="Unassembled WGS sequence"/>
</dbReference>
<dbReference type="EMBL" id="BIFR01000001">
    <property type="protein sequence ID" value="GCE12428.1"/>
    <property type="molecule type" value="Genomic_DNA"/>
</dbReference>
<evidence type="ECO:0000313" key="2">
    <source>
        <dbReference type="Proteomes" id="UP000287352"/>
    </source>
</evidence>